<dbReference type="Proteomes" id="UP000698800">
    <property type="component" value="Unassembled WGS sequence"/>
</dbReference>
<accession>A0A9P8IAT6</accession>
<dbReference type="EMBL" id="JAGHQL010000025">
    <property type="protein sequence ID" value="KAH0543901.1"/>
    <property type="molecule type" value="Genomic_DNA"/>
</dbReference>
<dbReference type="AlphaFoldDB" id="A0A9P8IAT6"/>
<gene>
    <name evidence="2" type="ORF">FGG08_001802</name>
</gene>
<sequence>MPDRPERPVKRQRRLSTDYDDSSGTDDWIPGAKKDKDWEGRKERAKDKEKE</sequence>
<feature type="region of interest" description="Disordered" evidence="1">
    <location>
        <begin position="1"/>
        <end position="51"/>
    </location>
</feature>
<reference evidence="2" key="1">
    <citation type="submission" date="2021-03" db="EMBL/GenBank/DDBJ databases">
        <title>Comparative genomics and phylogenomic investigation of the class Geoglossomycetes provide insights into ecological specialization and systematics.</title>
        <authorList>
            <person name="Melie T."/>
            <person name="Pirro S."/>
            <person name="Miller A.N."/>
            <person name="Quandt A."/>
        </authorList>
    </citation>
    <scope>NUCLEOTIDE SEQUENCE</scope>
    <source>
        <strain evidence="2">GBOQ0MN5Z8</strain>
    </source>
</reference>
<proteinExistence type="predicted"/>
<protein>
    <submittedName>
        <fullName evidence="2">Uncharacterized protein</fullName>
    </submittedName>
</protein>
<keyword evidence="3" id="KW-1185">Reference proteome</keyword>
<evidence type="ECO:0000313" key="2">
    <source>
        <dbReference type="EMBL" id="KAH0543901.1"/>
    </source>
</evidence>
<evidence type="ECO:0000313" key="3">
    <source>
        <dbReference type="Proteomes" id="UP000698800"/>
    </source>
</evidence>
<name>A0A9P8IAT6_9PEZI</name>
<evidence type="ECO:0000256" key="1">
    <source>
        <dbReference type="SAM" id="MobiDB-lite"/>
    </source>
</evidence>
<feature type="compositionally biased region" description="Basic and acidic residues" evidence="1">
    <location>
        <begin position="32"/>
        <end position="51"/>
    </location>
</feature>
<organism evidence="2 3">
    <name type="scientific">Glutinoglossum americanum</name>
    <dbReference type="NCBI Taxonomy" id="1670608"/>
    <lineage>
        <taxon>Eukaryota</taxon>
        <taxon>Fungi</taxon>
        <taxon>Dikarya</taxon>
        <taxon>Ascomycota</taxon>
        <taxon>Pezizomycotina</taxon>
        <taxon>Geoglossomycetes</taxon>
        <taxon>Geoglossales</taxon>
        <taxon>Geoglossaceae</taxon>
        <taxon>Glutinoglossum</taxon>
    </lineage>
</organism>
<comment type="caution">
    <text evidence="2">The sequence shown here is derived from an EMBL/GenBank/DDBJ whole genome shotgun (WGS) entry which is preliminary data.</text>
</comment>